<dbReference type="VEuPathDB" id="VectorBase:GBRI017805"/>
<dbReference type="EnsemblMetazoa" id="GBRI017805-RA">
    <property type="protein sequence ID" value="GBRI017805-PA"/>
    <property type="gene ID" value="GBRI017805"/>
</dbReference>
<protein>
    <submittedName>
        <fullName evidence="2">Uncharacterized protein</fullName>
    </submittedName>
</protein>
<reference evidence="2" key="2">
    <citation type="submission" date="2020-05" db="UniProtKB">
        <authorList>
            <consortium name="EnsemblMetazoa"/>
        </authorList>
    </citation>
    <scope>IDENTIFICATION</scope>
    <source>
        <strain evidence="2">IAEA</strain>
    </source>
</reference>
<organism evidence="2 3">
    <name type="scientific">Glossina brevipalpis</name>
    <dbReference type="NCBI Taxonomy" id="37001"/>
    <lineage>
        <taxon>Eukaryota</taxon>
        <taxon>Metazoa</taxon>
        <taxon>Ecdysozoa</taxon>
        <taxon>Arthropoda</taxon>
        <taxon>Hexapoda</taxon>
        <taxon>Insecta</taxon>
        <taxon>Pterygota</taxon>
        <taxon>Neoptera</taxon>
        <taxon>Endopterygota</taxon>
        <taxon>Diptera</taxon>
        <taxon>Brachycera</taxon>
        <taxon>Muscomorpha</taxon>
        <taxon>Hippoboscoidea</taxon>
        <taxon>Glossinidae</taxon>
        <taxon>Glossina</taxon>
    </lineage>
</organism>
<evidence type="ECO:0000256" key="1">
    <source>
        <dbReference type="SAM" id="Phobius"/>
    </source>
</evidence>
<dbReference type="AlphaFoldDB" id="A0A1A9WFG6"/>
<sequence length="128" mass="14845">MFVEKSCLYRKSREFQTKHVLKHLIVVKVTIMPNPYNYQHLYCINGTNNIGFKVTNNFIRAVSEEWPSLIIYLSMNGGGFSLLLCCILELKICVFHHHLRFIVLIYFHLFLVINPSIKNVCLVGAEAI</sequence>
<feature type="transmembrane region" description="Helical" evidence="1">
    <location>
        <begin position="99"/>
        <end position="117"/>
    </location>
</feature>
<proteinExistence type="predicted"/>
<dbReference type="Proteomes" id="UP000091820">
    <property type="component" value="Unassembled WGS sequence"/>
</dbReference>
<reference evidence="3" key="1">
    <citation type="submission" date="2014-03" db="EMBL/GenBank/DDBJ databases">
        <authorList>
            <person name="Aksoy S."/>
            <person name="Warren W."/>
            <person name="Wilson R.K."/>
        </authorList>
    </citation>
    <scope>NUCLEOTIDE SEQUENCE [LARGE SCALE GENOMIC DNA]</scope>
    <source>
        <strain evidence="3">IAEA</strain>
    </source>
</reference>
<keyword evidence="1" id="KW-0812">Transmembrane</keyword>
<evidence type="ECO:0000313" key="3">
    <source>
        <dbReference type="Proteomes" id="UP000091820"/>
    </source>
</evidence>
<keyword evidence="3" id="KW-1185">Reference proteome</keyword>
<keyword evidence="1" id="KW-1133">Transmembrane helix</keyword>
<feature type="transmembrane region" description="Helical" evidence="1">
    <location>
        <begin position="69"/>
        <end position="87"/>
    </location>
</feature>
<accession>A0A1A9WFG6</accession>
<keyword evidence="1" id="KW-0472">Membrane</keyword>
<evidence type="ECO:0000313" key="2">
    <source>
        <dbReference type="EnsemblMetazoa" id="GBRI017805-PA"/>
    </source>
</evidence>
<name>A0A1A9WFG6_9MUSC</name>